<gene>
    <name evidence="3" type="ORF">GYMLUDRAFT_246552</name>
</gene>
<evidence type="ECO:0000256" key="1">
    <source>
        <dbReference type="SAM" id="Coils"/>
    </source>
</evidence>
<protein>
    <submittedName>
        <fullName evidence="3">Uncharacterized protein</fullName>
    </submittedName>
</protein>
<evidence type="ECO:0000313" key="4">
    <source>
        <dbReference type="Proteomes" id="UP000053593"/>
    </source>
</evidence>
<dbReference type="EMBL" id="KN834788">
    <property type="protein sequence ID" value="KIK57898.1"/>
    <property type="molecule type" value="Genomic_DNA"/>
</dbReference>
<evidence type="ECO:0000313" key="3">
    <source>
        <dbReference type="EMBL" id="KIK57898.1"/>
    </source>
</evidence>
<keyword evidence="1" id="KW-0175">Coiled coil</keyword>
<name>A0A0D0CQW7_9AGAR</name>
<keyword evidence="4" id="KW-1185">Reference proteome</keyword>
<dbReference type="AlphaFoldDB" id="A0A0D0CQW7"/>
<sequence length="529" mass="59184">MSALQSFPDQPAASSSNSGGSRPRIIFKFPQAVQPVSAIPLSTSLPSVPPAAKKMRHVAFERSLLLEYPSVLVSASTPSSLPSNVQSIYDDTYLANSSLEVLEQVPDDEWCKIFALYPSCEYCASHNLQSSCSLHSNSLSCATCKMNYLTSKKFCSFKSIFQLLQFHVLAKLPLVVAYCFVSSCRNFVIWDKEWAALTTGLHDYPYYREHLEELGLASEKLRAQEGKRKAVVSSNAFRKSQLLRQERVHLGEPSRKQVVLALSHKGKEVVCDPVNVNVKMEAPDTMDSMDLDYPEEVPPTSAPIPAAPASAPMKSTVIWKVNNRWSYREVSGVKTWFFEPQVVKPVPSDSSIPSRDEMIQTAIEHVVTWIAELLSGLGKKMIEQDLWALADGMIQGVFNELEEQLNHPSSEPPTPFSNYRLTQFVESLSMINLSSASIVDAQQDELLRVYREYHTLLQKSDGLETENLHLKEQGDAQSTLRGAMESWDSEIEELKKKLAASEEAHQVTAEESKSRDEELAQLQQLFESV</sequence>
<feature type="region of interest" description="Disordered" evidence="2">
    <location>
        <begin position="1"/>
        <end position="22"/>
    </location>
</feature>
<reference evidence="3 4" key="1">
    <citation type="submission" date="2014-04" db="EMBL/GenBank/DDBJ databases">
        <title>Evolutionary Origins and Diversification of the Mycorrhizal Mutualists.</title>
        <authorList>
            <consortium name="DOE Joint Genome Institute"/>
            <consortium name="Mycorrhizal Genomics Consortium"/>
            <person name="Kohler A."/>
            <person name="Kuo A."/>
            <person name="Nagy L.G."/>
            <person name="Floudas D."/>
            <person name="Copeland A."/>
            <person name="Barry K.W."/>
            <person name="Cichocki N."/>
            <person name="Veneault-Fourrey C."/>
            <person name="LaButti K."/>
            <person name="Lindquist E.A."/>
            <person name="Lipzen A."/>
            <person name="Lundell T."/>
            <person name="Morin E."/>
            <person name="Murat C."/>
            <person name="Riley R."/>
            <person name="Ohm R."/>
            <person name="Sun H."/>
            <person name="Tunlid A."/>
            <person name="Henrissat B."/>
            <person name="Grigoriev I.V."/>
            <person name="Hibbett D.S."/>
            <person name="Martin F."/>
        </authorList>
    </citation>
    <scope>NUCLEOTIDE SEQUENCE [LARGE SCALE GENOMIC DNA]</scope>
    <source>
        <strain evidence="3 4">FD-317 M1</strain>
    </source>
</reference>
<evidence type="ECO:0000256" key="2">
    <source>
        <dbReference type="SAM" id="MobiDB-lite"/>
    </source>
</evidence>
<feature type="coiled-coil region" evidence="1">
    <location>
        <begin position="484"/>
        <end position="511"/>
    </location>
</feature>
<proteinExistence type="predicted"/>
<feature type="compositionally biased region" description="Polar residues" evidence="2">
    <location>
        <begin position="1"/>
        <end position="20"/>
    </location>
</feature>
<dbReference type="Proteomes" id="UP000053593">
    <property type="component" value="Unassembled WGS sequence"/>
</dbReference>
<dbReference type="HOGENOM" id="CLU_023362_2_0_1"/>
<accession>A0A0D0CQW7</accession>
<organism evidence="3 4">
    <name type="scientific">Collybiopsis luxurians FD-317 M1</name>
    <dbReference type="NCBI Taxonomy" id="944289"/>
    <lineage>
        <taxon>Eukaryota</taxon>
        <taxon>Fungi</taxon>
        <taxon>Dikarya</taxon>
        <taxon>Basidiomycota</taxon>
        <taxon>Agaricomycotina</taxon>
        <taxon>Agaricomycetes</taxon>
        <taxon>Agaricomycetidae</taxon>
        <taxon>Agaricales</taxon>
        <taxon>Marasmiineae</taxon>
        <taxon>Omphalotaceae</taxon>
        <taxon>Collybiopsis</taxon>
        <taxon>Collybiopsis luxurians</taxon>
    </lineage>
</organism>